<accession>A0A1Y2LQY1</accession>
<sequence length="69" mass="7218">MNNPNNAQGAGAGQQDYLDKAFAAGAKKFGGAQGQKIAGNRAMSEKITDGLRGAYEKLTGKKVNPKYSN</sequence>
<proteinExistence type="predicted"/>
<protein>
    <submittedName>
        <fullName evidence="1">Uncharacterized protein</fullName>
    </submittedName>
</protein>
<dbReference type="EMBL" id="KZ107854">
    <property type="protein sequence ID" value="OSS45328.1"/>
    <property type="molecule type" value="Genomic_DNA"/>
</dbReference>
<name>A0A1Y2LQY1_EPING</name>
<organism evidence="1 2">
    <name type="scientific">Epicoccum nigrum</name>
    <name type="common">Soil fungus</name>
    <name type="synonym">Epicoccum purpurascens</name>
    <dbReference type="NCBI Taxonomy" id="105696"/>
    <lineage>
        <taxon>Eukaryota</taxon>
        <taxon>Fungi</taxon>
        <taxon>Dikarya</taxon>
        <taxon>Ascomycota</taxon>
        <taxon>Pezizomycotina</taxon>
        <taxon>Dothideomycetes</taxon>
        <taxon>Pleosporomycetidae</taxon>
        <taxon>Pleosporales</taxon>
        <taxon>Pleosporineae</taxon>
        <taxon>Didymellaceae</taxon>
        <taxon>Epicoccum</taxon>
    </lineage>
</organism>
<dbReference type="InParanoid" id="A0A1Y2LQY1"/>
<dbReference type="Proteomes" id="UP000193240">
    <property type="component" value="Unassembled WGS sequence"/>
</dbReference>
<reference evidence="1 2" key="1">
    <citation type="journal article" date="2017" name="Genome Announc.">
        <title>Genome sequence of the saprophytic ascomycete Epicoccum nigrum ICMP 19927 strain isolated from New Zealand.</title>
        <authorList>
            <person name="Fokin M."/>
            <person name="Fleetwood D."/>
            <person name="Weir B.S."/>
            <person name="Villas-Boas S.G."/>
        </authorList>
    </citation>
    <scope>NUCLEOTIDE SEQUENCE [LARGE SCALE GENOMIC DNA]</scope>
    <source>
        <strain evidence="1 2">ICMP 19927</strain>
    </source>
</reference>
<dbReference type="OMA" id="TGNKVDP"/>
<evidence type="ECO:0000313" key="1">
    <source>
        <dbReference type="EMBL" id="OSS45328.1"/>
    </source>
</evidence>
<keyword evidence="2" id="KW-1185">Reference proteome</keyword>
<gene>
    <name evidence="1" type="ORF">B5807_10122</name>
</gene>
<evidence type="ECO:0000313" key="2">
    <source>
        <dbReference type="Proteomes" id="UP000193240"/>
    </source>
</evidence>
<dbReference type="AlphaFoldDB" id="A0A1Y2LQY1"/>